<proteinExistence type="predicted"/>
<evidence type="ECO:0000313" key="1">
    <source>
        <dbReference type="EMBL" id="SDC05627.1"/>
    </source>
</evidence>
<protein>
    <submittedName>
        <fullName evidence="1">Uncharacterized protein</fullName>
    </submittedName>
</protein>
<dbReference type="Proteomes" id="UP000199245">
    <property type="component" value="Unassembled WGS sequence"/>
</dbReference>
<evidence type="ECO:0000313" key="2">
    <source>
        <dbReference type="Proteomes" id="UP000199245"/>
    </source>
</evidence>
<organism evidence="1 2">
    <name type="scientific">Bradyrhizobium brasilense</name>
    <dbReference type="NCBI Taxonomy" id="1419277"/>
    <lineage>
        <taxon>Bacteria</taxon>
        <taxon>Pseudomonadati</taxon>
        <taxon>Pseudomonadota</taxon>
        <taxon>Alphaproteobacteria</taxon>
        <taxon>Hyphomicrobiales</taxon>
        <taxon>Nitrobacteraceae</taxon>
        <taxon>Bradyrhizobium</taxon>
    </lineage>
</organism>
<gene>
    <name evidence="1" type="ORF">SAMN05216337_1001142</name>
</gene>
<dbReference type="EMBL" id="FMZW01000001">
    <property type="protein sequence ID" value="SDC05627.1"/>
    <property type="molecule type" value="Genomic_DNA"/>
</dbReference>
<dbReference type="RefSeq" id="WP_092077538.1">
    <property type="nucleotide sequence ID" value="NZ_FMZW01000001.1"/>
</dbReference>
<dbReference type="AlphaFoldDB" id="A0A1G6IGE1"/>
<sequence length="75" mass="8855">MAEDDPIKIKKHTTEHIPDSGSYGVHFADRDSVYFYFDDNAGRRSIRMVDTSEQALERAKEFARTERERMNDERD</sequence>
<accession>A0A1G6IGE1</accession>
<name>A0A1G6IGE1_9BRAD</name>
<reference evidence="1 2" key="1">
    <citation type="submission" date="2016-10" db="EMBL/GenBank/DDBJ databases">
        <authorList>
            <person name="de Groot N.N."/>
        </authorList>
    </citation>
    <scope>NUCLEOTIDE SEQUENCE [LARGE SCALE GENOMIC DNA]</scope>
    <source>
        <strain evidence="1 2">R5</strain>
    </source>
</reference>